<feature type="domain" description="Histidine kinase" evidence="14">
    <location>
        <begin position="164"/>
        <end position="385"/>
    </location>
</feature>
<evidence type="ECO:0000256" key="5">
    <source>
        <dbReference type="ARBA" id="ARBA00022553"/>
    </source>
</evidence>
<dbReference type="SMART" id="SM00388">
    <property type="entry name" value="HisKA"/>
    <property type="match status" value="1"/>
</dbReference>
<dbReference type="PROSITE" id="PS50894">
    <property type="entry name" value="HPT"/>
    <property type="match status" value="1"/>
</dbReference>
<evidence type="ECO:0000259" key="16">
    <source>
        <dbReference type="PROSITE" id="PS50894"/>
    </source>
</evidence>
<dbReference type="SUPFAM" id="SSF47384">
    <property type="entry name" value="Homodimeric domain of signal transducing histidine kinase"/>
    <property type="match status" value="1"/>
</dbReference>
<name>A0AAW9DB22_9BACT</name>
<evidence type="ECO:0000256" key="10">
    <source>
        <dbReference type="ARBA" id="ARBA00023012"/>
    </source>
</evidence>
<dbReference type="InterPro" id="IPR008207">
    <property type="entry name" value="Sig_transdc_His_kin_Hpt_dom"/>
</dbReference>
<dbReference type="CDD" id="cd17546">
    <property type="entry name" value="REC_hyHK_CKI1_RcsC-like"/>
    <property type="match status" value="1"/>
</dbReference>
<evidence type="ECO:0000256" key="1">
    <source>
        <dbReference type="ARBA" id="ARBA00000085"/>
    </source>
</evidence>
<sequence>MEFFKKLFFKKTKLQSEKIEKILNSQKNILIVTDGKQLITANKAFLDFFSYNKLEDFKKDYNCICDHFIKEDGFLQTKMGEITWVEYILKNPNLNHLAKIDNFKETHIFKVFAKKIDGEENLKNIEVVVTFEDITQELRVNEKLKYQKEKLENINRLKLQFLANISHELRTPLNAIIGFTELLFDTDLDENQYKLLKKIDNSSNILVNTIQSVLTLANIEDKSIQIEKSRFTFLELEKDIEDIYIKLAINSDNKFEINIDDKLPSSVVSDKALILQVISNLLSNAFKFTKNGSIKLDISLVELSKNIAKIRFSICDTGIGISKEFQNRIFEEFFQTDISNTRDYSGAGLGLSICQNIAKILNTKIELKSKLGEGSEFYFIVDIETNEEDNQKISEYPIFEDIAILVAEDNITNQELIKIILEKSNIKVTMAKNGKEAVELFSKNRFDLILMDLQMPVLSGFDATKKIREIDKQIPIVALTASNLIEDREKANEVLMDDFLLKPIDTEILYNVLIKYIKKLKGVKIAYKTIKNEPLNNILDLNVLKNKISDNKQIEMILRKFLEELEDDFKDIIEYLLNSNEKAKTLVHSLKGLSGNIGANRLFDICVKIDNKFKKAVSIDPSDIKILKDEIENIKNELNFLGSIFKDESNKVLNNDKFDENKAVLIIKSYIKKLNDSDMLSKDDLEILYENLFRLTNDSSILISLEKEIDDFEYEKAIEILKNVIGSGNFN</sequence>
<evidence type="ECO:0000256" key="6">
    <source>
        <dbReference type="ARBA" id="ARBA00022692"/>
    </source>
</evidence>
<dbReference type="PROSITE" id="PS50109">
    <property type="entry name" value="HIS_KIN"/>
    <property type="match status" value="1"/>
</dbReference>
<evidence type="ECO:0000256" key="7">
    <source>
        <dbReference type="ARBA" id="ARBA00022741"/>
    </source>
</evidence>
<dbReference type="SMART" id="SM00448">
    <property type="entry name" value="REC"/>
    <property type="match status" value="1"/>
</dbReference>
<feature type="domain" description="HPt" evidence="16">
    <location>
        <begin position="550"/>
        <end position="648"/>
    </location>
</feature>
<dbReference type="AlphaFoldDB" id="A0AAW9DB22"/>
<dbReference type="EMBL" id="JAUQUR010000002">
    <property type="protein sequence ID" value="MDX4069326.1"/>
    <property type="molecule type" value="Genomic_DNA"/>
</dbReference>
<dbReference type="PANTHER" id="PTHR45339:SF1">
    <property type="entry name" value="HYBRID SIGNAL TRANSDUCTION HISTIDINE KINASE J"/>
    <property type="match status" value="1"/>
</dbReference>
<dbReference type="Pfam" id="PF01627">
    <property type="entry name" value="Hpt"/>
    <property type="match status" value="1"/>
</dbReference>
<dbReference type="EC" id="2.7.13.3" evidence="3"/>
<keyword evidence="10" id="KW-0902">Two-component regulatory system</keyword>
<evidence type="ECO:0000259" key="15">
    <source>
        <dbReference type="PROSITE" id="PS50110"/>
    </source>
</evidence>
<gene>
    <name evidence="17" type="ORF">Q6A80_06250</name>
</gene>
<comment type="catalytic activity">
    <reaction evidence="1">
        <text>ATP + protein L-histidine = ADP + protein N-phospho-L-histidine.</text>
        <dbReference type="EC" id="2.7.13.3"/>
    </reaction>
</comment>
<dbReference type="InterPro" id="IPR036641">
    <property type="entry name" value="HPT_dom_sf"/>
</dbReference>
<keyword evidence="7" id="KW-0547">Nucleotide-binding</keyword>
<dbReference type="InterPro" id="IPR011006">
    <property type="entry name" value="CheY-like_superfamily"/>
</dbReference>
<dbReference type="Proteomes" id="UP001283691">
    <property type="component" value="Unassembled WGS sequence"/>
</dbReference>
<evidence type="ECO:0000256" key="3">
    <source>
        <dbReference type="ARBA" id="ARBA00012438"/>
    </source>
</evidence>
<reference evidence="17" key="2">
    <citation type="submission" date="2023-07" db="EMBL/GenBank/DDBJ databases">
        <authorList>
            <person name="Zhang M."/>
            <person name="Zhou G."/>
        </authorList>
    </citation>
    <scope>NUCLEOTIDE SEQUENCE</scope>
    <source>
        <strain evidence="17">BJSY19SF1-2</strain>
    </source>
</reference>
<dbReference type="InterPro" id="IPR036097">
    <property type="entry name" value="HisK_dim/P_sf"/>
</dbReference>
<dbReference type="GO" id="GO:0005886">
    <property type="term" value="C:plasma membrane"/>
    <property type="evidence" value="ECO:0007669"/>
    <property type="project" value="UniProtKB-SubCell"/>
</dbReference>
<dbReference type="Gene3D" id="3.40.50.2300">
    <property type="match status" value="1"/>
</dbReference>
<dbReference type="InterPro" id="IPR001789">
    <property type="entry name" value="Sig_transdc_resp-reg_receiver"/>
</dbReference>
<dbReference type="SUPFAM" id="SSF52172">
    <property type="entry name" value="CheY-like"/>
    <property type="match status" value="1"/>
</dbReference>
<comment type="caution">
    <text evidence="17">The sequence shown here is derived from an EMBL/GenBank/DDBJ whole genome shotgun (WGS) entry which is preliminary data.</text>
</comment>
<evidence type="ECO:0000259" key="14">
    <source>
        <dbReference type="PROSITE" id="PS50109"/>
    </source>
</evidence>
<dbReference type="SUPFAM" id="SSF47226">
    <property type="entry name" value="Histidine-containing phosphotransfer domain, HPT domain"/>
    <property type="match status" value="1"/>
</dbReference>
<reference evidence="17" key="1">
    <citation type="journal article" date="2023" name="Front. Microbiol.">
        <title>Genomic diversity and taxonomic marker for Arcobacter species.</title>
        <authorList>
            <person name="Zhou G."/>
            <person name="Gu Y."/>
            <person name="Wang H."/>
            <person name="Chen X."/>
            <person name="Zhang X."/>
            <person name="Shao Z."/>
            <person name="Yan X."/>
            <person name="Zhang J."/>
            <person name="Zhang M."/>
        </authorList>
    </citation>
    <scope>NUCLEOTIDE SEQUENCE</scope>
    <source>
        <strain evidence="17">BJSY19SF1-2</strain>
    </source>
</reference>
<dbReference type="Gene3D" id="1.10.287.130">
    <property type="match status" value="1"/>
</dbReference>
<dbReference type="SMART" id="SM00387">
    <property type="entry name" value="HATPase_c"/>
    <property type="match status" value="1"/>
</dbReference>
<dbReference type="InterPro" id="IPR005467">
    <property type="entry name" value="His_kinase_dom"/>
</dbReference>
<dbReference type="PRINTS" id="PR00344">
    <property type="entry name" value="BCTRLSENSOR"/>
</dbReference>
<dbReference type="Pfam" id="PF00072">
    <property type="entry name" value="Response_reg"/>
    <property type="match status" value="1"/>
</dbReference>
<keyword evidence="11" id="KW-0472">Membrane</keyword>
<protein>
    <recommendedName>
        <fullName evidence="3">histidine kinase</fullName>
        <ecNumber evidence="3">2.7.13.3</ecNumber>
    </recommendedName>
</protein>
<evidence type="ECO:0000313" key="17">
    <source>
        <dbReference type="EMBL" id="MDX4069326.1"/>
    </source>
</evidence>
<keyword evidence="4" id="KW-1003">Cell membrane</keyword>
<dbReference type="PROSITE" id="PS50110">
    <property type="entry name" value="RESPONSE_REGULATORY"/>
    <property type="match status" value="1"/>
</dbReference>
<evidence type="ECO:0000256" key="13">
    <source>
        <dbReference type="PROSITE-ProRule" id="PRU00169"/>
    </source>
</evidence>
<dbReference type="Gene3D" id="1.20.120.160">
    <property type="entry name" value="HPT domain"/>
    <property type="match status" value="1"/>
</dbReference>
<evidence type="ECO:0000256" key="12">
    <source>
        <dbReference type="PROSITE-ProRule" id="PRU00110"/>
    </source>
</evidence>
<evidence type="ECO:0000256" key="11">
    <source>
        <dbReference type="ARBA" id="ARBA00023136"/>
    </source>
</evidence>
<dbReference type="GO" id="GO:0000155">
    <property type="term" value="F:phosphorelay sensor kinase activity"/>
    <property type="evidence" value="ECO:0007669"/>
    <property type="project" value="InterPro"/>
</dbReference>
<feature type="domain" description="Response regulatory" evidence="15">
    <location>
        <begin position="403"/>
        <end position="517"/>
    </location>
</feature>
<dbReference type="SUPFAM" id="SSF55874">
    <property type="entry name" value="ATPase domain of HSP90 chaperone/DNA topoisomerase II/histidine kinase"/>
    <property type="match status" value="1"/>
</dbReference>
<evidence type="ECO:0000256" key="2">
    <source>
        <dbReference type="ARBA" id="ARBA00004651"/>
    </source>
</evidence>
<keyword evidence="8" id="KW-0067">ATP-binding</keyword>
<dbReference type="Pfam" id="PF02518">
    <property type="entry name" value="HATPase_c"/>
    <property type="match status" value="1"/>
</dbReference>
<proteinExistence type="predicted"/>
<evidence type="ECO:0000313" key="18">
    <source>
        <dbReference type="Proteomes" id="UP001283691"/>
    </source>
</evidence>
<comment type="subcellular location">
    <subcellularLocation>
        <location evidence="2">Cell membrane</location>
        <topology evidence="2">Multi-pass membrane protein</topology>
    </subcellularLocation>
</comment>
<feature type="modified residue" description="4-aspartylphosphate" evidence="13">
    <location>
        <position position="452"/>
    </location>
</feature>
<feature type="modified residue" description="Phosphohistidine" evidence="12">
    <location>
        <position position="588"/>
    </location>
</feature>
<evidence type="ECO:0000256" key="9">
    <source>
        <dbReference type="ARBA" id="ARBA00022989"/>
    </source>
</evidence>
<dbReference type="CDD" id="cd00082">
    <property type="entry name" value="HisKA"/>
    <property type="match status" value="1"/>
</dbReference>
<dbReference type="InterPro" id="IPR036890">
    <property type="entry name" value="HATPase_C_sf"/>
</dbReference>
<dbReference type="PANTHER" id="PTHR45339">
    <property type="entry name" value="HYBRID SIGNAL TRANSDUCTION HISTIDINE KINASE J"/>
    <property type="match status" value="1"/>
</dbReference>
<keyword evidence="6" id="KW-0812">Transmembrane</keyword>
<organism evidence="17 18">
    <name type="scientific">Aliarcobacter skirrowii</name>
    <dbReference type="NCBI Taxonomy" id="28200"/>
    <lineage>
        <taxon>Bacteria</taxon>
        <taxon>Pseudomonadati</taxon>
        <taxon>Campylobacterota</taxon>
        <taxon>Epsilonproteobacteria</taxon>
        <taxon>Campylobacterales</taxon>
        <taxon>Arcobacteraceae</taxon>
        <taxon>Aliarcobacter</taxon>
    </lineage>
</organism>
<dbReference type="InterPro" id="IPR004358">
    <property type="entry name" value="Sig_transdc_His_kin-like_C"/>
</dbReference>
<dbReference type="GO" id="GO:0005524">
    <property type="term" value="F:ATP binding"/>
    <property type="evidence" value="ECO:0007669"/>
    <property type="project" value="UniProtKB-KW"/>
</dbReference>
<dbReference type="RefSeq" id="WP_319048029.1">
    <property type="nucleotide sequence ID" value="NZ_JAUQUR010000002.1"/>
</dbReference>
<dbReference type="FunFam" id="3.30.565.10:FF:000010">
    <property type="entry name" value="Sensor histidine kinase RcsC"/>
    <property type="match status" value="1"/>
</dbReference>
<dbReference type="CDD" id="cd00088">
    <property type="entry name" value="HPT"/>
    <property type="match status" value="1"/>
</dbReference>
<dbReference type="InterPro" id="IPR003594">
    <property type="entry name" value="HATPase_dom"/>
</dbReference>
<keyword evidence="5 13" id="KW-0597">Phosphoprotein</keyword>
<accession>A0AAW9DB22</accession>
<dbReference type="Pfam" id="PF00512">
    <property type="entry name" value="HisKA"/>
    <property type="match status" value="1"/>
</dbReference>
<dbReference type="InterPro" id="IPR003661">
    <property type="entry name" value="HisK_dim/P_dom"/>
</dbReference>
<dbReference type="Gene3D" id="3.30.565.10">
    <property type="entry name" value="Histidine kinase-like ATPase, C-terminal domain"/>
    <property type="match status" value="1"/>
</dbReference>
<dbReference type="CDD" id="cd16922">
    <property type="entry name" value="HATPase_EvgS-ArcB-TorS-like"/>
    <property type="match status" value="1"/>
</dbReference>
<evidence type="ECO:0000256" key="8">
    <source>
        <dbReference type="ARBA" id="ARBA00022840"/>
    </source>
</evidence>
<evidence type="ECO:0000256" key="4">
    <source>
        <dbReference type="ARBA" id="ARBA00022475"/>
    </source>
</evidence>
<keyword evidence="9" id="KW-1133">Transmembrane helix</keyword>